<protein>
    <recommendedName>
        <fullName evidence="3">Spore coat protein</fullName>
    </recommendedName>
</protein>
<accession>A0A840PV14</accession>
<proteinExistence type="predicted"/>
<keyword evidence="2" id="KW-1185">Reference proteome</keyword>
<comment type="caution">
    <text evidence="1">The sequence shown here is derived from an EMBL/GenBank/DDBJ whole genome shotgun (WGS) entry which is preliminary data.</text>
</comment>
<reference evidence="1 2" key="1">
    <citation type="submission" date="2020-08" db="EMBL/GenBank/DDBJ databases">
        <title>Genomic Encyclopedia of Type Strains, Phase IV (KMG-IV): sequencing the most valuable type-strain genomes for metagenomic binning, comparative biology and taxonomic classification.</title>
        <authorList>
            <person name="Goeker M."/>
        </authorList>
    </citation>
    <scope>NUCLEOTIDE SEQUENCE [LARGE SCALE GENOMIC DNA]</scope>
    <source>
        <strain evidence="1 2">DSM 10633</strain>
    </source>
</reference>
<evidence type="ECO:0000313" key="1">
    <source>
        <dbReference type="EMBL" id="MBB5149777.1"/>
    </source>
</evidence>
<sequence>MSRRNRSLDSITNQSVNLLIDSVLKRHGVKLRKPRLSAQEKRKLKNLLMDLESNVNKLVKTIKK</sequence>
<dbReference type="EMBL" id="JACHGZ010000028">
    <property type="protein sequence ID" value="MBB5149777.1"/>
    <property type="molecule type" value="Genomic_DNA"/>
</dbReference>
<dbReference type="AlphaFoldDB" id="A0A840PV14"/>
<organism evidence="1 2">
    <name type="scientific">Ureibacillus thermosphaericus</name>
    <dbReference type="NCBI Taxonomy" id="51173"/>
    <lineage>
        <taxon>Bacteria</taxon>
        <taxon>Bacillati</taxon>
        <taxon>Bacillota</taxon>
        <taxon>Bacilli</taxon>
        <taxon>Bacillales</taxon>
        <taxon>Caryophanaceae</taxon>
        <taxon>Ureibacillus</taxon>
    </lineage>
</organism>
<evidence type="ECO:0008006" key="3">
    <source>
        <dbReference type="Google" id="ProtNLM"/>
    </source>
</evidence>
<gene>
    <name evidence="1" type="ORF">HNR36_002169</name>
</gene>
<name>A0A840PV14_URETH</name>
<dbReference type="RefSeq" id="WP_016839163.1">
    <property type="nucleotide sequence ID" value="NZ_JAAXPW010000029.1"/>
</dbReference>
<evidence type="ECO:0000313" key="2">
    <source>
        <dbReference type="Proteomes" id="UP000557217"/>
    </source>
</evidence>
<dbReference type="Proteomes" id="UP000557217">
    <property type="component" value="Unassembled WGS sequence"/>
</dbReference>